<feature type="transmembrane region" description="Helical" evidence="1">
    <location>
        <begin position="374"/>
        <end position="391"/>
    </location>
</feature>
<reference evidence="2 3" key="1">
    <citation type="journal article" date="2014" name="PLoS Genet.">
        <title>Analysis of the Phlebiopsis gigantea genome, transcriptome and secretome provides insight into its pioneer colonization strategies of wood.</title>
        <authorList>
            <person name="Hori C."/>
            <person name="Ishida T."/>
            <person name="Igarashi K."/>
            <person name="Samejima M."/>
            <person name="Suzuki H."/>
            <person name="Master E."/>
            <person name="Ferreira P."/>
            <person name="Ruiz-Duenas F.J."/>
            <person name="Held B."/>
            <person name="Canessa P."/>
            <person name="Larrondo L.F."/>
            <person name="Schmoll M."/>
            <person name="Druzhinina I.S."/>
            <person name="Kubicek C.P."/>
            <person name="Gaskell J.A."/>
            <person name="Kersten P."/>
            <person name="St John F."/>
            <person name="Glasner J."/>
            <person name="Sabat G."/>
            <person name="Splinter BonDurant S."/>
            <person name="Syed K."/>
            <person name="Yadav J."/>
            <person name="Mgbeahuruike A.C."/>
            <person name="Kovalchuk A."/>
            <person name="Asiegbu F.O."/>
            <person name="Lackner G."/>
            <person name="Hoffmeister D."/>
            <person name="Rencoret J."/>
            <person name="Gutierrez A."/>
            <person name="Sun H."/>
            <person name="Lindquist E."/>
            <person name="Barry K."/>
            <person name="Riley R."/>
            <person name="Grigoriev I.V."/>
            <person name="Henrissat B."/>
            <person name="Kues U."/>
            <person name="Berka R.M."/>
            <person name="Martinez A.T."/>
            <person name="Covert S.F."/>
            <person name="Blanchette R.A."/>
            <person name="Cullen D."/>
        </authorList>
    </citation>
    <scope>NUCLEOTIDE SEQUENCE [LARGE SCALE GENOMIC DNA]</scope>
    <source>
        <strain evidence="2 3">11061_1 CR5-6</strain>
    </source>
</reference>
<feature type="transmembrane region" description="Helical" evidence="1">
    <location>
        <begin position="34"/>
        <end position="57"/>
    </location>
</feature>
<evidence type="ECO:0000313" key="2">
    <source>
        <dbReference type="EMBL" id="KIP11367.1"/>
    </source>
</evidence>
<proteinExistence type="predicted"/>
<feature type="transmembrane region" description="Helical" evidence="1">
    <location>
        <begin position="105"/>
        <end position="125"/>
    </location>
</feature>
<feature type="transmembrane region" description="Helical" evidence="1">
    <location>
        <begin position="341"/>
        <end position="362"/>
    </location>
</feature>
<sequence length="1021" mass="116651">MFMPFQVLTASGKTLDDLEKNAQIPPWWRNRNKIVGSLASLALSITGASALVSFYSLRGLIDMLQIFALILNTIAHGVQLDTWKKIILGTIPNVLALNFATSTRLATIILIVLMLIVGLVFYFFIRATSVCCRVGLLEGLQTPNWFPHKWRLVLMSLVLTVLYLPLSTMAMHVLVWSDDLWVVPNPYTNSSVNPIDLPALGPADEFLGPLDFCYTTTMKRNELNYAPALVILAFVSLIGFTIGYPIQLYRTIKLIYPRVDLYTELGRRRSSSDMDREYQRLLDRDKNPLQFLYHDYRRGWATYEALYLCVKLTALLVVAVVDPDNCLFRSLPRTHVMVARQITLLSAMVGFFLTQCFLNPFLNPISNASEWVSRLNYVLTAIIALCVALNVPGEAILDGPILYIVYIFTYGMGVYFTVINWSFMQRLVKRLARRIDFSIDIFSPRVDLNPTSLHTKRRVWQETLTALFLTSPECGIPKSQSMNFAEARDSEYPPYLLNFAGSPGERHVENLKILREVGTACYTQGVVMTSGTGSAHLCHLLDTIQRHYVGPDCYWKNQIEQTSPHCRRFFGNAWLIPFPPTVVIRYDDGPLVTLSEPAELELYVKQNSSHDIQRRREIRMALRALDGLVVNWPYEHVQPVGSRRPLLSCCRGRRYHAHVTHYYRAAIFRLKRRGNLTYERLELGSGFDVELTYAKGVVVDGSVVGLNDDYDLTAPLARFLTLNEESISNSLPRIETVLSRYRLHGRRECREKADTLSYRFLTAVYDKPQEPAGVTESSIEFERDPRVRVLILDSENAIQIAYDRLAAVSSSELATWWYIFWDDLWRRNHDTIKALSTYASDFDPHYPSSIAYTPLPRAALESFLTQRGLYHKQTKWGDFFHSGFLNKMYLRMNDILFHGNKEADIIHLGHGAADMDMEEIDAQTVARPSTLGTGGGTDHDDESIRARPVYRWEGILDDPLRTHKRHAPDIWSKLAVWLGLTPLWRSGIPSMGLALDVRLDHGRYIPLRHDEDEDTIFKIYS</sequence>
<evidence type="ECO:0000256" key="1">
    <source>
        <dbReference type="SAM" id="Phobius"/>
    </source>
</evidence>
<dbReference type="HOGENOM" id="CLU_003027_0_0_1"/>
<keyword evidence="1" id="KW-0472">Membrane</keyword>
<feature type="transmembrane region" description="Helical" evidence="1">
    <location>
        <begin position="403"/>
        <end position="424"/>
    </location>
</feature>
<name>A0A0C3SD00_PHLG1</name>
<organism evidence="2 3">
    <name type="scientific">Phlebiopsis gigantea (strain 11061_1 CR5-6)</name>
    <name type="common">White-rot fungus</name>
    <name type="synonym">Peniophora gigantea</name>
    <dbReference type="NCBI Taxonomy" id="745531"/>
    <lineage>
        <taxon>Eukaryota</taxon>
        <taxon>Fungi</taxon>
        <taxon>Dikarya</taxon>
        <taxon>Basidiomycota</taxon>
        <taxon>Agaricomycotina</taxon>
        <taxon>Agaricomycetes</taxon>
        <taxon>Polyporales</taxon>
        <taxon>Phanerochaetaceae</taxon>
        <taxon>Phlebiopsis</taxon>
    </lineage>
</organism>
<gene>
    <name evidence="2" type="ORF">PHLGIDRAFT_99506</name>
</gene>
<dbReference type="OrthoDB" id="10261361at2759"/>
<protein>
    <submittedName>
        <fullName evidence="2">Uncharacterized protein</fullName>
    </submittedName>
</protein>
<dbReference type="AlphaFoldDB" id="A0A0C3SD00"/>
<dbReference type="STRING" id="745531.A0A0C3SD00"/>
<evidence type="ECO:0000313" key="3">
    <source>
        <dbReference type="Proteomes" id="UP000053257"/>
    </source>
</evidence>
<accession>A0A0C3SD00</accession>
<keyword evidence="1" id="KW-0812">Transmembrane</keyword>
<feature type="transmembrane region" description="Helical" evidence="1">
    <location>
        <begin position="225"/>
        <end position="246"/>
    </location>
</feature>
<dbReference type="Proteomes" id="UP000053257">
    <property type="component" value="Unassembled WGS sequence"/>
</dbReference>
<keyword evidence="3" id="KW-1185">Reference proteome</keyword>
<feature type="transmembrane region" description="Helical" evidence="1">
    <location>
        <begin position="152"/>
        <end position="176"/>
    </location>
</feature>
<feature type="transmembrane region" description="Helical" evidence="1">
    <location>
        <begin position="300"/>
        <end position="321"/>
    </location>
</feature>
<dbReference type="EMBL" id="KN840446">
    <property type="protein sequence ID" value="KIP11367.1"/>
    <property type="molecule type" value="Genomic_DNA"/>
</dbReference>
<keyword evidence="1" id="KW-1133">Transmembrane helix</keyword>